<protein>
    <submittedName>
        <fullName evidence="7">Map1p</fullName>
    </submittedName>
</protein>
<keyword evidence="8" id="KW-1185">Reference proteome</keyword>
<keyword evidence="4" id="KW-0378">Hydrolase</keyword>
<evidence type="ECO:0000256" key="5">
    <source>
        <dbReference type="SAM" id="Phobius"/>
    </source>
</evidence>
<keyword evidence="3" id="KW-0479">Metal-binding</keyword>
<keyword evidence="1" id="KW-0031">Aminopeptidase</keyword>
<dbReference type="PRINTS" id="PR00599">
    <property type="entry name" value="MAPEPTIDASE"/>
</dbReference>
<evidence type="ECO:0000313" key="7">
    <source>
        <dbReference type="EMBL" id="PKI83031.1"/>
    </source>
</evidence>
<proteinExistence type="predicted"/>
<dbReference type="EMBL" id="KZ454992">
    <property type="protein sequence ID" value="PKI83031.1"/>
    <property type="molecule type" value="Genomic_DNA"/>
</dbReference>
<dbReference type="PANTHER" id="PTHR43330">
    <property type="entry name" value="METHIONINE AMINOPEPTIDASE"/>
    <property type="match status" value="1"/>
</dbReference>
<dbReference type="SUPFAM" id="SSF55920">
    <property type="entry name" value="Creatinase/aminopeptidase"/>
    <property type="match status" value="1"/>
</dbReference>
<evidence type="ECO:0000256" key="2">
    <source>
        <dbReference type="ARBA" id="ARBA00022670"/>
    </source>
</evidence>
<dbReference type="Pfam" id="PF00557">
    <property type="entry name" value="Peptidase_M24"/>
    <property type="match status" value="1"/>
</dbReference>
<sequence length="334" mass="36889">MTELFDPWEKARKFKYSGTIRALYPLSPKTKMPSSIKRPNYGREALFPSRKIRVNSPDDQEGVRVVAQLAREALEEVAAIVRPGITTDELDRALRALLDGDILNIDVTLYHNGFHGDLNATYPVGDSARANETNMRLTHTARTCLDAAIAICGPGMPYAEIGHVINPIAEKNGCVVVRDYTGHGIGRVFHGPPSIFHYPTKKWPDNWTIATADGSYSAAAEETLLITEDGVEILTAKGGPQRLDTTAARERQMEARQASSAVISQPPSFIPPITGMLRKKLFFDLTLSLGSGMIFAMGFWYGIHVPRSRIRDQYYANLSEKKQAEEGGSVEIKV</sequence>
<dbReference type="GO" id="GO:0005829">
    <property type="term" value="C:cytosol"/>
    <property type="evidence" value="ECO:0007669"/>
    <property type="project" value="TreeGrafter"/>
</dbReference>
<keyword evidence="2" id="KW-0645">Protease</keyword>
<dbReference type="AlphaFoldDB" id="A0A2N1J8Z0"/>
<evidence type="ECO:0000256" key="1">
    <source>
        <dbReference type="ARBA" id="ARBA00022438"/>
    </source>
</evidence>
<feature type="transmembrane region" description="Helical" evidence="5">
    <location>
        <begin position="281"/>
        <end position="303"/>
    </location>
</feature>
<evidence type="ECO:0000259" key="6">
    <source>
        <dbReference type="Pfam" id="PF00557"/>
    </source>
</evidence>
<dbReference type="PROSITE" id="PS00680">
    <property type="entry name" value="MAP_1"/>
    <property type="match status" value="1"/>
</dbReference>
<evidence type="ECO:0000256" key="3">
    <source>
        <dbReference type="ARBA" id="ARBA00022723"/>
    </source>
</evidence>
<evidence type="ECO:0000256" key="4">
    <source>
        <dbReference type="ARBA" id="ARBA00022801"/>
    </source>
</evidence>
<dbReference type="GO" id="GO:0006508">
    <property type="term" value="P:proteolysis"/>
    <property type="evidence" value="ECO:0007669"/>
    <property type="project" value="UniProtKB-KW"/>
</dbReference>
<evidence type="ECO:0000313" key="8">
    <source>
        <dbReference type="Proteomes" id="UP000232875"/>
    </source>
</evidence>
<dbReference type="InterPro" id="IPR002467">
    <property type="entry name" value="Pept_M24A_MAP1"/>
</dbReference>
<organism evidence="7 8">
    <name type="scientific">Malassezia vespertilionis</name>
    <dbReference type="NCBI Taxonomy" id="2020962"/>
    <lineage>
        <taxon>Eukaryota</taxon>
        <taxon>Fungi</taxon>
        <taxon>Dikarya</taxon>
        <taxon>Basidiomycota</taxon>
        <taxon>Ustilaginomycotina</taxon>
        <taxon>Malasseziomycetes</taxon>
        <taxon>Malasseziales</taxon>
        <taxon>Malasseziaceae</taxon>
        <taxon>Malassezia</taxon>
    </lineage>
</organism>
<dbReference type="CDD" id="cd22888">
    <property type="entry name" value="CcO_VIIa_fungal"/>
    <property type="match status" value="1"/>
</dbReference>
<dbReference type="PANTHER" id="PTHR43330:SF7">
    <property type="entry name" value="METHIONINE AMINOPEPTIDASE 1"/>
    <property type="match status" value="1"/>
</dbReference>
<name>A0A2N1J8Z0_9BASI</name>
<dbReference type="STRING" id="2020962.A0A2N1J8Z0"/>
<keyword evidence="5" id="KW-0472">Membrane</keyword>
<dbReference type="GO" id="GO:0046872">
    <property type="term" value="F:metal ion binding"/>
    <property type="evidence" value="ECO:0007669"/>
    <property type="project" value="UniProtKB-KW"/>
</dbReference>
<dbReference type="InterPro" id="IPR001714">
    <property type="entry name" value="Pept_M24_MAP"/>
</dbReference>
<feature type="domain" description="Peptidase M24" evidence="6">
    <location>
        <begin position="97"/>
        <end position="211"/>
    </location>
</feature>
<reference evidence="7 8" key="1">
    <citation type="submission" date="2017-10" db="EMBL/GenBank/DDBJ databases">
        <title>A novel species of cold-tolerant Malassezia isolated from bats.</title>
        <authorList>
            <person name="Lorch J.M."/>
            <person name="Palmer J.M."/>
            <person name="Vanderwolf K.J."/>
            <person name="Schmidt K.Z."/>
            <person name="Verant M.L."/>
            <person name="Weller T.J."/>
            <person name="Blehert D.S."/>
        </authorList>
    </citation>
    <scope>NUCLEOTIDE SEQUENCE [LARGE SCALE GENOMIC DNA]</scope>
    <source>
        <strain evidence="7 8">NWHC:44797-103</strain>
    </source>
</reference>
<keyword evidence="5" id="KW-1133">Transmembrane helix</keyword>
<dbReference type="InterPro" id="IPR036005">
    <property type="entry name" value="Creatinase/aminopeptidase-like"/>
</dbReference>
<dbReference type="OrthoDB" id="3209743at2759"/>
<dbReference type="GO" id="GO:0070006">
    <property type="term" value="F:metalloaminopeptidase activity"/>
    <property type="evidence" value="ECO:0007669"/>
    <property type="project" value="InterPro"/>
</dbReference>
<dbReference type="Gene3D" id="3.90.230.10">
    <property type="entry name" value="Creatinase/methionine aminopeptidase superfamily"/>
    <property type="match status" value="2"/>
</dbReference>
<dbReference type="InterPro" id="IPR000994">
    <property type="entry name" value="Pept_M24"/>
</dbReference>
<accession>A0A2N1J8Z0</accession>
<keyword evidence="5" id="KW-0812">Transmembrane</keyword>
<dbReference type="Proteomes" id="UP000232875">
    <property type="component" value="Unassembled WGS sequence"/>
</dbReference>
<gene>
    <name evidence="7" type="primary">MAP1</name>
    <name evidence="7" type="ORF">MVES_003014</name>
</gene>